<protein>
    <submittedName>
        <fullName evidence="1">Uncharacterized protein</fullName>
    </submittedName>
</protein>
<proteinExistence type="predicted"/>
<dbReference type="AlphaFoldDB" id="A0A8X6MHR4"/>
<organism evidence="1 2">
    <name type="scientific">Nephila pilipes</name>
    <name type="common">Giant wood spider</name>
    <name type="synonym">Nephila maculata</name>
    <dbReference type="NCBI Taxonomy" id="299642"/>
    <lineage>
        <taxon>Eukaryota</taxon>
        <taxon>Metazoa</taxon>
        <taxon>Ecdysozoa</taxon>
        <taxon>Arthropoda</taxon>
        <taxon>Chelicerata</taxon>
        <taxon>Arachnida</taxon>
        <taxon>Araneae</taxon>
        <taxon>Araneomorphae</taxon>
        <taxon>Entelegynae</taxon>
        <taxon>Araneoidea</taxon>
        <taxon>Nephilidae</taxon>
        <taxon>Nephila</taxon>
    </lineage>
</organism>
<dbReference type="EMBL" id="BMAW01047116">
    <property type="protein sequence ID" value="GFS59264.1"/>
    <property type="molecule type" value="Genomic_DNA"/>
</dbReference>
<comment type="caution">
    <text evidence="1">The sequence shown here is derived from an EMBL/GenBank/DDBJ whole genome shotgun (WGS) entry which is preliminary data.</text>
</comment>
<keyword evidence="2" id="KW-1185">Reference proteome</keyword>
<gene>
    <name evidence="1" type="ORF">NPIL_593171</name>
</gene>
<reference evidence="1" key="1">
    <citation type="submission" date="2020-08" db="EMBL/GenBank/DDBJ databases">
        <title>Multicomponent nature underlies the extraordinary mechanical properties of spider dragline silk.</title>
        <authorList>
            <person name="Kono N."/>
            <person name="Nakamura H."/>
            <person name="Mori M."/>
            <person name="Yoshida Y."/>
            <person name="Ohtoshi R."/>
            <person name="Malay A.D."/>
            <person name="Moran D.A.P."/>
            <person name="Tomita M."/>
            <person name="Numata K."/>
            <person name="Arakawa K."/>
        </authorList>
    </citation>
    <scope>NUCLEOTIDE SEQUENCE</scope>
</reference>
<evidence type="ECO:0000313" key="1">
    <source>
        <dbReference type="EMBL" id="GFS59264.1"/>
    </source>
</evidence>
<accession>A0A8X6MHR4</accession>
<evidence type="ECO:0000313" key="2">
    <source>
        <dbReference type="Proteomes" id="UP000887013"/>
    </source>
</evidence>
<dbReference type="Proteomes" id="UP000887013">
    <property type="component" value="Unassembled WGS sequence"/>
</dbReference>
<sequence length="124" mass="13610">MEKNSPHISFLSGSGMGGLLKFMSPEATPFFAQHKLVIEGGSIDQNTSFITIAHNNARNVCEKNMVTSPYYEHTSFRANSSAPIRVKLNGTINQPQGNIIATSSVERNSNTDTLATLECHTIYY</sequence>
<name>A0A8X6MHR4_NEPPI</name>